<dbReference type="Proteomes" id="UP000515135">
    <property type="component" value="Unplaced"/>
</dbReference>
<dbReference type="SUPFAM" id="SSF101898">
    <property type="entry name" value="NHL repeat"/>
    <property type="match status" value="1"/>
</dbReference>
<dbReference type="InterPro" id="IPR013783">
    <property type="entry name" value="Ig-like_fold"/>
</dbReference>
<organism evidence="13 14">
    <name type="scientific">Branchiostoma belcheri</name>
    <name type="common">Amphioxus</name>
    <dbReference type="NCBI Taxonomy" id="7741"/>
    <lineage>
        <taxon>Eukaryota</taxon>
        <taxon>Metazoa</taxon>
        <taxon>Chordata</taxon>
        <taxon>Cephalochordata</taxon>
        <taxon>Leptocardii</taxon>
        <taxon>Amphioxiformes</taxon>
        <taxon>Branchiostomatidae</taxon>
        <taxon>Branchiostoma</taxon>
    </lineage>
</organism>
<dbReference type="Gene3D" id="2.40.10.500">
    <property type="match status" value="1"/>
</dbReference>
<accession>A0A6P5AUY7</accession>
<evidence type="ECO:0000256" key="7">
    <source>
        <dbReference type="ARBA" id="ARBA00022833"/>
    </source>
</evidence>
<keyword evidence="13" id="KW-1185">Reference proteome</keyword>
<feature type="repeat" description="Filamin" evidence="9">
    <location>
        <begin position="404"/>
        <end position="459"/>
    </location>
</feature>
<keyword evidence="4" id="KW-0479">Metal-binding</keyword>
<sequence length="726" mass="80737">MASKMASDELDEEFLTCQVCMLHFRDPKILPCLHTFCKVCLEEWATKQQPLECSICRIPVSLLEQGVDGLKTNFYVNNLLDFVAAKKGAEPGVPCQVCEGNVEGSKSWCADCGVLLCESCTAMHRKIPGTRDHELVPQDVMTAKDGADRFQRKRHCDKHKNQELVFYCESCNALVCTACTVIDHRPGKDHNPVEITTIAQKKKEKLQELLQDMDPRLKEVQASIDEVDKNMSKLIPSKEEATTQAKAYFRQLADLLEKREEEILRQIDEQCRADGKALQAKKEAIEFELAGLTSAQTFCQQAVEHGSDVHVLEVGNQVQTRVESLLAKELDLESNWNEFQFIESTSVADFAEKVKNLGDLGSVIDVTKCQVVVKPAVEGFQCIAVLTTLNQIGRPSVTESIAAKANMKDPSGASLQTQLQMTSGAVWEISYVPKVTGNHRLEVKVNSKEVAGSPFDIEVQSRHTPVLTMGQQGSGVGELDMPAGVVVDQDGNIAVVEQRNKRVQIFDLNTGHSLRTFPVEGKLPYDIDVDSYGRFLVTSFGNNYRVRCYSKEGKLLNTFSPGCMKQPLGITVLKDGRMVVADISEQSCFLLQYDGSLIREIGKGKLQKPRFTAVDESRGMIFVTDYTFNKVFVFDLEGEFKFSFGEKGEGEGQFRSPMGITLDRAGNIIVVNYESGRVQVFRPDGTFIRTVMTVKGKCPHGITLTPDGYIAVACSKGQCIEMYRYN</sequence>
<dbReference type="InterPro" id="IPR014756">
    <property type="entry name" value="Ig_E-set"/>
</dbReference>
<feature type="repeat" description="NHL" evidence="10">
    <location>
        <begin position="466"/>
        <end position="509"/>
    </location>
</feature>
<dbReference type="Gene3D" id="3.30.40.10">
    <property type="entry name" value="Zinc/RING finger domain, C3HC4 (zinc finger)"/>
    <property type="match status" value="1"/>
</dbReference>
<dbReference type="PANTHER" id="PTHR25462:SF229">
    <property type="entry name" value="TRANSCRIPTION INTERMEDIARY FACTOR 1-BETA"/>
    <property type="match status" value="1"/>
</dbReference>
<evidence type="ECO:0000313" key="14">
    <source>
        <dbReference type="RefSeq" id="XP_019645776.1"/>
    </source>
</evidence>
<gene>
    <name evidence="14" type="primary">LOC109486390</name>
</gene>
<dbReference type="Pfam" id="PF00097">
    <property type="entry name" value="zf-C3HC4"/>
    <property type="match status" value="1"/>
</dbReference>
<dbReference type="Gene3D" id="2.120.10.30">
    <property type="entry name" value="TolB, C-terminal domain"/>
    <property type="match status" value="1"/>
</dbReference>
<dbReference type="Pfam" id="PF00643">
    <property type="entry name" value="zf-B_box"/>
    <property type="match status" value="1"/>
</dbReference>
<dbReference type="FunFam" id="3.30.40.10:FF:000362">
    <property type="entry name" value="E3 ubiquitin-protein ligase TRIM56"/>
    <property type="match status" value="1"/>
</dbReference>
<evidence type="ECO:0000313" key="13">
    <source>
        <dbReference type="Proteomes" id="UP000515135"/>
    </source>
</evidence>
<dbReference type="Gene3D" id="4.10.830.40">
    <property type="match status" value="1"/>
</dbReference>
<dbReference type="InterPro" id="IPR011042">
    <property type="entry name" value="6-blade_b-propeller_TolB-like"/>
</dbReference>
<dbReference type="SUPFAM" id="SSF57850">
    <property type="entry name" value="RING/U-box"/>
    <property type="match status" value="1"/>
</dbReference>
<keyword evidence="6 8" id="KW-0863">Zinc-finger</keyword>
<dbReference type="GO" id="GO:0061630">
    <property type="term" value="F:ubiquitin protein ligase activity"/>
    <property type="evidence" value="ECO:0007669"/>
    <property type="project" value="UniProtKB-EC"/>
</dbReference>
<dbReference type="InterPro" id="IPR017907">
    <property type="entry name" value="Znf_RING_CS"/>
</dbReference>
<evidence type="ECO:0000256" key="6">
    <source>
        <dbReference type="ARBA" id="ARBA00022771"/>
    </source>
</evidence>
<dbReference type="SMART" id="SM00336">
    <property type="entry name" value="BBOX"/>
    <property type="match status" value="2"/>
</dbReference>
<dbReference type="Pfam" id="PF17170">
    <property type="entry name" value="DUF5128"/>
    <property type="match status" value="1"/>
</dbReference>
<dbReference type="PANTHER" id="PTHR25462">
    <property type="entry name" value="BONUS, ISOFORM C-RELATED"/>
    <property type="match status" value="1"/>
</dbReference>
<dbReference type="GO" id="GO:0008270">
    <property type="term" value="F:zinc ion binding"/>
    <property type="evidence" value="ECO:0007669"/>
    <property type="project" value="UniProtKB-KW"/>
</dbReference>
<protein>
    <recommendedName>
        <fullName evidence="3">RING-type E3 ubiquitin transferase</fullName>
        <ecNumber evidence="3">2.3.2.27</ecNumber>
    </recommendedName>
</protein>
<dbReference type="InterPro" id="IPR001298">
    <property type="entry name" value="Filamin/ABP280_rpt"/>
</dbReference>
<dbReference type="PROSITE" id="PS00518">
    <property type="entry name" value="ZF_RING_1"/>
    <property type="match status" value="1"/>
</dbReference>
<comment type="similarity">
    <text evidence="2">Belongs to the TRIM/RBCC family.</text>
</comment>
<dbReference type="Gene3D" id="3.30.160.60">
    <property type="entry name" value="Classic Zinc Finger"/>
    <property type="match status" value="1"/>
</dbReference>
<dbReference type="Pfam" id="PF01436">
    <property type="entry name" value="NHL"/>
    <property type="match status" value="1"/>
</dbReference>
<dbReference type="InterPro" id="IPR000315">
    <property type="entry name" value="Znf_B-box"/>
</dbReference>
<dbReference type="SMART" id="SM00502">
    <property type="entry name" value="BBC"/>
    <property type="match status" value="1"/>
</dbReference>
<dbReference type="SMART" id="SM00184">
    <property type="entry name" value="RING"/>
    <property type="match status" value="1"/>
</dbReference>
<evidence type="ECO:0000256" key="4">
    <source>
        <dbReference type="ARBA" id="ARBA00022723"/>
    </source>
</evidence>
<dbReference type="AlphaFoldDB" id="A0A6P5AUY7"/>
<dbReference type="GO" id="GO:0006513">
    <property type="term" value="P:protein monoubiquitination"/>
    <property type="evidence" value="ECO:0007669"/>
    <property type="project" value="TreeGrafter"/>
</dbReference>
<evidence type="ECO:0000256" key="8">
    <source>
        <dbReference type="PROSITE-ProRule" id="PRU00024"/>
    </source>
</evidence>
<evidence type="ECO:0000256" key="10">
    <source>
        <dbReference type="PROSITE-ProRule" id="PRU00504"/>
    </source>
</evidence>
<evidence type="ECO:0000259" key="11">
    <source>
        <dbReference type="PROSITE" id="PS50089"/>
    </source>
</evidence>
<comment type="catalytic activity">
    <reaction evidence="1">
        <text>S-ubiquitinyl-[E2 ubiquitin-conjugating enzyme]-L-cysteine + [acceptor protein]-L-lysine = [E2 ubiquitin-conjugating enzyme]-L-cysteine + N(6)-ubiquitinyl-[acceptor protein]-L-lysine.</text>
        <dbReference type="EC" id="2.3.2.27"/>
    </reaction>
</comment>
<evidence type="ECO:0000259" key="12">
    <source>
        <dbReference type="PROSITE" id="PS50119"/>
    </source>
</evidence>
<dbReference type="GeneID" id="109486390"/>
<evidence type="ECO:0000256" key="1">
    <source>
        <dbReference type="ARBA" id="ARBA00000900"/>
    </source>
</evidence>
<dbReference type="SUPFAM" id="SSF81296">
    <property type="entry name" value="E set domains"/>
    <property type="match status" value="1"/>
</dbReference>
<keyword evidence="7" id="KW-0862">Zinc</keyword>
<dbReference type="InterPro" id="IPR001258">
    <property type="entry name" value="NHL_repeat"/>
</dbReference>
<dbReference type="InterPro" id="IPR013083">
    <property type="entry name" value="Znf_RING/FYVE/PHD"/>
</dbReference>
<dbReference type="PROSITE" id="PS50194">
    <property type="entry name" value="FILAMIN_REPEAT"/>
    <property type="match status" value="1"/>
</dbReference>
<dbReference type="CDD" id="cd05819">
    <property type="entry name" value="NHL"/>
    <property type="match status" value="1"/>
</dbReference>
<dbReference type="CDD" id="cd19757">
    <property type="entry name" value="Bbox1"/>
    <property type="match status" value="1"/>
</dbReference>
<reference evidence="14" key="1">
    <citation type="submission" date="2025-08" db="UniProtKB">
        <authorList>
            <consortium name="RefSeq"/>
        </authorList>
    </citation>
    <scope>IDENTIFICATION</scope>
    <source>
        <tissue evidence="14">Gonad</tissue>
    </source>
</reference>
<dbReference type="RefSeq" id="XP_019645776.1">
    <property type="nucleotide sequence ID" value="XM_019790217.1"/>
</dbReference>
<dbReference type="InterPro" id="IPR018957">
    <property type="entry name" value="Znf_C3HC4_RING-type"/>
</dbReference>
<name>A0A6P5AUY7_BRABE</name>
<dbReference type="KEGG" id="bbel:109486390"/>
<dbReference type="SMART" id="SM00557">
    <property type="entry name" value="IG_FLMN"/>
    <property type="match status" value="1"/>
</dbReference>
<dbReference type="InterPro" id="IPR003649">
    <property type="entry name" value="Bbox_C"/>
</dbReference>
<evidence type="ECO:0000256" key="9">
    <source>
        <dbReference type="PROSITE-ProRule" id="PRU00087"/>
    </source>
</evidence>
<dbReference type="InterPro" id="IPR017868">
    <property type="entry name" value="Filamin/ABP280_repeat-like"/>
</dbReference>
<dbReference type="InterPro" id="IPR047153">
    <property type="entry name" value="TRIM45/56/19-like"/>
</dbReference>
<dbReference type="InterPro" id="IPR001841">
    <property type="entry name" value="Znf_RING"/>
</dbReference>
<dbReference type="Gene3D" id="2.60.40.10">
    <property type="entry name" value="Immunoglobulins"/>
    <property type="match status" value="1"/>
</dbReference>
<evidence type="ECO:0000256" key="5">
    <source>
        <dbReference type="ARBA" id="ARBA00022737"/>
    </source>
</evidence>
<proteinExistence type="inferred from homology"/>
<dbReference type="PROSITE" id="PS50119">
    <property type="entry name" value="ZF_BBOX"/>
    <property type="match status" value="2"/>
</dbReference>
<dbReference type="OrthoDB" id="252722at2759"/>
<dbReference type="PROSITE" id="PS50089">
    <property type="entry name" value="ZF_RING_2"/>
    <property type="match status" value="1"/>
</dbReference>
<evidence type="ECO:0000256" key="2">
    <source>
        <dbReference type="ARBA" id="ARBA00008518"/>
    </source>
</evidence>
<keyword evidence="5" id="KW-0677">Repeat</keyword>
<dbReference type="SUPFAM" id="SSF57845">
    <property type="entry name" value="B-box zinc-binding domain"/>
    <property type="match status" value="1"/>
</dbReference>
<feature type="domain" description="B box-type" evidence="12">
    <location>
        <begin position="90"/>
        <end position="138"/>
    </location>
</feature>
<feature type="domain" description="B box-type" evidence="12">
    <location>
        <begin position="151"/>
        <end position="195"/>
    </location>
</feature>
<feature type="domain" description="RING-type" evidence="11">
    <location>
        <begin position="17"/>
        <end position="57"/>
    </location>
</feature>
<evidence type="ECO:0000256" key="3">
    <source>
        <dbReference type="ARBA" id="ARBA00012483"/>
    </source>
</evidence>
<dbReference type="PROSITE" id="PS51125">
    <property type="entry name" value="NHL"/>
    <property type="match status" value="2"/>
</dbReference>
<dbReference type="EC" id="2.3.2.27" evidence="3"/>
<dbReference type="Pfam" id="PF00630">
    <property type="entry name" value="Filamin"/>
    <property type="match status" value="1"/>
</dbReference>
<feature type="repeat" description="NHL" evidence="10">
    <location>
        <begin position="641"/>
        <end position="684"/>
    </location>
</feature>
<dbReference type="FunFam" id="2.120.10.30:FF:000151">
    <property type="entry name" value="Uncharacterized protein"/>
    <property type="match status" value="1"/>
</dbReference>